<dbReference type="PANTHER" id="PTHR43851:SF3">
    <property type="entry name" value="COENZYME Q8"/>
    <property type="match status" value="1"/>
</dbReference>
<comment type="caution">
    <text evidence="6">The sequence shown here is derived from an EMBL/GenBank/DDBJ whole genome shotgun (WGS) entry which is preliminary data.</text>
</comment>
<evidence type="ECO:0000256" key="1">
    <source>
        <dbReference type="ARBA" id="ARBA00009670"/>
    </source>
</evidence>
<evidence type="ECO:0000256" key="3">
    <source>
        <dbReference type="ARBA" id="ARBA00022741"/>
    </source>
</evidence>
<evidence type="ECO:0000259" key="5">
    <source>
        <dbReference type="Pfam" id="PF03109"/>
    </source>
</evidence>
<name>A0A1R2C7Z9_9CILI</name>
<dbReference type="PANTHER" id="PTHR43851">
    <property type="match status" value="1"/>
</dbReference>
<dbReference type="OrthoDB" id="201153at2759"/>
<dbReference type="GO" id="GO:0005524">
    <property type="term" value="F:ATP binding"/>
    <property type="evidence" value="ECO:0007669"/>
    <property type="project" value="UniProtKB-KW"/>
</dbReference>
<feature type="domain" description="ABC1 atypical kinase-like" evidence="5">
    <location>
        <begin position="138"/>
        <end position="376"/>
    </location>
</feature>
<dbReference type="AlphaFoldDB" id="A0A1R2C7Z9"/>
<dbReference type="Pfam" id="PF03109">
    <property type="entry name" value="ABC1"/>
    <property type="match status" value="1"/>
</dbReference>
<keyword evidence="2" id="KW-0808">Transferase</keyword>
<dbReference type="InterPro" id="IPR011009">
    <property type="entry name" value="Kinase-like_dom_sf"/>
</dbReference>
<keyword evidence="7" id="KW-1185">Reference proteome</keyword>
<dbReference type="InterPro" id="IPR051409">
    <property type="entry name" value="Atypical_kinase_ADCK"/>
</dbReference>
<dbReference type="InterPro" id="IPR034646">
    <property type="entry name" value="ADCK3_dom"/>
</dbReference>
<dbReference type="EMBL" id="MPUH01000248">
    <property type="protein sequence ID" value="OMJ85090.1"/>
    <property type="molecule type" value="Genomic_DNA"/>
</dbReference>
<accession>A0A1R2C7Z9</accession>
<sequence>MTGLRKFLLPLGFNTRYIYHPYEQIQSENTESIETILVSDRPMFKGVERSVPSSSLSRIYNFAKLGGSIMTGALYSKVSSGFNSSWKESLLSEENIEKLTEGLLKMRGAALKLGQFISFQDSKKLPPSLVKAMERTRREAYIMPAAQLERVLREELGEDWEKKFDEFEMMPFAAASIGQVHVARYQGKKVAVKIQYPGIEQSIDSDLNNLYRLFQWTNILPRGLFADALVENSREDLVNECNYLLEAENQIRFAELLKNDKNFFVPKIFKEVSTKHVMTSEFLESLIFEDICAKVNQETRDKIGTRIMRLTVREIFEFKFMQTDPNPANFQYDMKNDQVQLLDFGASRGYSNEFVMKYRQAVDAGIRKDREKVLEMIKVLRFVIGDEHEDCIRGHVNSILAVGEPFSAPGIYDFGSQSITPQVYKQLPMMMQHRKVPPPPETYTIHRKLSGAFLLCMKLRAKVPARAIYEEFIAF</sequence>
<organism evidence="6 7">
    <name type="scientific">Stentor coeruleus</name>
    <dbReference type="NCBI Taxonomy" id="5963"/>
    <lineage>
        <taxon>Eukaryota</taxon>
        <taxon>Sar</taxon>
        <taxon>Alveolata</taxon>
        <taxon>Ciliophora</taxon>
        <taxon>Postciliodesmatophora</taxon>
        <taxon>Heterotrichea</taxon>
        <taxon>Heterotrichida</taxon>
        <taxon>Stentoridae</taxon>
        <taxon>Stentor</taxon>
    </lineage>
</organism>
<dbReference type="GO" id="GO:0016740">
    <property type="term" value="F:transferase activity"/>
    <property type="evidence" value="ECO:0007669"/>
    <property type="project" value="UniProtKB-KW"/>
</dbReference>
<dbReference type="SUPFAM" id="SSF56112">
    <property type="entry name" value="Protein kinase-like (PK-like)"/>
    <property type="match status" value="1"/>
</dbReference>
<evidence type="ECO:0000256" key="4">
    <source>
        <dbReference type="ARBA" id="ARBA00022840"/>
    </source>
</evidence>
<protein>
    <recommendedName>
        <fullName evidence="5">ABC1 atypical kinase-like domain-containing protein</fullName>
    </recommendedName>
</protein>
<proteinExistence type="inferred from homology"/>
<reference evidence="6 7" key="1">
    <citation type="submission" date="2016-11" db="EMBL/GenBank/DDBJ databases">
        <title>The macronuclear genome of Stentor coeruleus: a giant cell with tiny introns.</title>
        <authorList>
            <person name="Slabodnick M."/>
            <person name="Ruby J.G."/>
            <person name="Reiff S.B."/>
            <person name="Swart E.C."/>
            <person name="Gosai S."/>
            <person name="Prabakaran S."/>
            <person name="Witkowska E."/>
            <person name="Larue G.E."/>
            <person name="Fisher S."/>
            <person name="Freeman R.M."/>
            <person name="Gunawardena J."/>
            <person name="Chu W."/>
            <person name="Stover N.A."/>
            <person name="Gregory B.D."/>
            <person name="Nowacki M."/>
            <person name="Derisi J."/>
            <person name="Roy S.W."/>
            <person name="Marshall W.F."/>
            <person name="Sood P."/>
        </authorList>
    </citation>
    <scope>NUCLEOTIDE SEQUENCE [LARGE SCALE GENOMIC DNA]</scope>
    <source>
        <strain evidence="6">WM001</strain>
    </source>
</reference>
<gene>
    <name evidence="6" type="ORF">SteCoe_13679</name>
</gene>
<evidence type="ECO:0000313" key="6">
    <source>
        <dbReference type="EMBL" id="OMJ85090.1"/>
    </source>
</evidence>
<dbReference type="GO" id="GO:0006744">
    <property type="term" value="P:ubiquinone biosynthetic process"/>
    <property type="evidence" value="ECO:0007669"/>
    <property type="project" value="TreeGrafter"/>
</dbReference>
<evidence type="ECO:0000313" key="7">
    <source>
        <dbReference type="Proteomes" id="UP000187209"/>
    </source>
</evidence>
<dbReference type="Proteomes" id="UP000187209">
    <property type="component" value="Unassembled WGS sequence"/>
</dbReference>
<dbReference type="InterPro" id="IPR004147">
    <property type="entry name" value="ABC1_dom"/>
</dbReference>
<keyword evidence="3" id="KW-0547">Nucleotide-binding</keyword>
<keyword evidence="4" id="KW-0067">ATP-binding</keyword>
<comment type="similarity">
    <text evidence="1">Belongs to the protein kinase superfamily. ADCK protein kinase family.</text>
</comment>
<dbReference type="CDD" id="cd13970">
    <property type="entry name" value="ABC1_ADCK3"/>
    <property type="match status" value="1"/>
</dbReference>
<evidence type="ECO:0000256" key="2">
    <source>
        <dbReference type="ARBA" id="ARBA00022679"/>
    </source>
</evidence>